<dbReference type="GO" id="GO:0015074">
    <property type="term" value="P:DNA integration"/>
    <property type="evidence" value="ECO:0007669"/>
    <property type="project" value="UniProtKB-KW"/>
</dbReference>
<dbReference type="STRING" id="1035.BN961_03212"/>
<keyword evidence="7" id="KW-1185">Reference proteome</keyword>
<dbReference type="InterPro" id="IPR011010">
    <property type="entry name" value="DNA_brk_join_enz"/>
</dbReference>
<accession>A0A090MQY5</accession>
<evidence type="ECO:0000256" key="3">
    <source>
        <dbReference type="ARBA" id="ARBA00023125"/>
    </source>
</evidence>
<keyword evidence="3" id="KW-0238">DNA-binding</keyword>
<comment type="similarity">
    <text evidence="1">Belongs to the 'phage' integrase family.</text>
</comment>
<dbReference type="SUPFAM" id="SSF56349">
    <property type="entry name" value="DNA breaking-rejoining enzymes"/>
    <property type="match status" value="1"/>
</dbReference>
<dbReference type="CDD" id="cd00801">
    <property type="entry name" value="INT_P4_C"/>
    <property type="match status" value="1"/>
</dbReference>
<name>A0A090MQY5_AFIFE</name>
<keyword evidence="4" id="KW-0233">DNA recombination</keyword>
<dbReference type="InterPro" id="IPR025166">
    <property type="entry name" value="Integrase_DNA_bind_dom"/>
</dbReference>
<dbReference type="EMBL" id="CCAZ020000002">
    <property type="protein sequence ID" value="CEG09780.1"/>
    <property type="molecule type" value="Genomic_DNA"/>
</dbReference>
<dbReference type="AlphaFoldDB" id="A0A090MQY5"/>
<gene>
    <name evidence="6" type="primary">intS_2</name>
    <name evidence="6" type="ORF">BN961_03212</name>
</gene>
<evidence type="ECO:0000256" key="2">
    <source>
        <dbReference type="ARBA" id="ARBA00022908"/>
    </source>
</evidence>
<dbReference type="InterPro" id="IPR050808">
    <property type="entry name" value="Phage_Integrase"/>
</dbReference>
<proteinExistence type="inferred from homology"/>
<protein>
    <submittedName>
        <fullName evidence="6">Prophage CPS-53 integrase</fullName>
    </submittedName>
</protein>
<dbReference type="Pfam" id="PF22022">
    <property type="entry name" value="Phage_int_M"/>
    <property type="match status" value="1"/>
</dbReference>
<dbReference type="RefSeq" id="WP_082157103.1">
    <property type="nucleotide sequence ID" value="NZ_CCAZ020000002.1"/>
</dbReference>
<evidence type="ECO:0000259" key="5">
    <source>
        <dbReference type="PROSITE" id="PS51898"/>
    </source>
</evidence>
<feature type="domain" description="Tyr recombinase" evidence="5">
    <location>
        <begin position="218"/>
        <end position="390"/>
    </location>
</feature>
<dbReference type="PROSITE" id="PS51898">
    <property type="entry name" value="TYR_RECOMBINASE"/>
    <property type="match status" value="1"/>
</dbReference>
<dbReference type="PANTHER" id="PTHR30629:SF2">
    <property type="entry name" value="PROPHAGE INTEGRASE INTS-RELATED"/>
    <property type="match status" value="1"/>
</dbReference>
<evidence type="ECO:0000256" key="1">
    <source>
        <dbReference type="ARBA" id="ARBA00008857"/>
    </source>
</evidence>
<evidence type="ECO:0000256" key="4">
    <source>
        <dbReference type="ARBA" id="ARBA00023172"/>
    </source>
</evidence>
<dbReference type="Gene3D" id="1.10.150.130">
    <property type="match status" value="1"/>
</dbReference>
<dbReference type="InterPro" id="IPR002104">
    <property type="entry name" value="Integrase_catalytic"/>
</dbReference>
<dbReference type="Pfam" id="PF00589">
    <property type="entry name" value="Phage_integrase"/>
    <property type="match status" value="1"/>
</dbReference>
<dbReference type="GO" id="GO:0006310">
    <property type="term" value="P:DNA recombination"/>
    <property type="evidence" value="ECO:0007669"/>
    <property type="project" value="UniProtKB-KW"/>
</dbReference>
<dbReference type="Gene3D" id="3.30.160.390">
    <property type="entry name" value="Integrase, DNA-binding domain"/>
    <property type="match status" value="1"/>
</dbReference>
<comment type="caution">
    <text evidence="6">The sequence shown here is derived from an EMBL/GenBank/DDBJ whole genome shotgun (WGS) entry which is preliminary data.</text>
</comment>
<dbReference type="OrthoDB" id="9795573at2"/>
<dbReference type="Pfam" id="PF13356">
    <property type="entry name" value="Arm-DNA-bind_3"/>
    <property type="match status" value="1"/>
</dbReference>
<dbReference type="InterPro" id="IPR013762">
    <property type="entry name" value="Integrase-like_cat_sf"/>
</dbReference>
<sequence length="419" mass="47118">MTRTINRLSHRKVETLKQSGMYGDGGGLYLQVTEGVDGAPRKSWLFRYSVDGRERQMGLGPLSDVPLAQARERALAAREIRRAGKDPIAEREAARAEANLLSAKTMSFDDCATAYIAAHRTGWRNVKHASQWTNTIATYCSPVFGKLPVQLVDVGLVMKSIEPLWATKPETAGRVRGRIERILDWAKVRGYRDGENPARWRGHLDHLLPARGKVRRVQHHAALPYVEISAFVTALRKRDAIAARALEFAILTAARTSEVLGAKWSEIDLDARLWVIPADRMKAGREHRVPLADRAIEIIKGMKTSKKSDYIFYGDRRSTLSNMSLLMLLRRMGRNDITIHGFRSTFRDWVAEQTNYPSAVAEMALAHSIGNAVEAAYRRGDMLDKRRSLMAQWENYCTKPATFAGVTQMTARQNKGSPF</sequence>
<keyword evidence="2" id="KW-0229">DNA integration</keyword>
<reference evidence="6 7" key="1">
    <citation type="journal article" date="2014" name="Genome Announc.">
        <title>Genome Sequence of Afipia felis Strain 76713, Isolated in Hospital Water Using an Amoeba Co-Culture Procedure.</title>
        <authorList>
            <person name="Benamar S."/>
            <person name="La Scola B."/>
            <person name="Croce O."/>
        </authorList>
    </citation>
    <scope>NUCLEOTIDE SEQUENCE [LARGE SCALE GENOMIC DNA]</scope>
    <source>
        <strain evidence="6 7">76713</strain>
    </source>
</reference>
<dbReference type="InterPro" id="IPR053876">
    <property type="entry name" value="Phage_int_M"/>
</dbReference>
<dbReference type="InterPro" id="IPR010998">
    <property type="entry name" value="Integrase_recombinase_N"/>
</dbReference>
<dbReference type="InterPro" id="IPR038488">
    <property type="entry name" value="Integrase_DNA-bd_sf"/>
</dbReference>
<evidence type="ECO:0000313" key="7">
    <source>
        <dbReference type="Proteomes" id="UP000035762"/>
    </source>
</evidence>
<organism evidence="6 7">
    <name type="scientific">Afipia felis</name>
    <name type="common">Cat scratch disease bacillus</name>
    <dbReference type="NCBI Taxonomy" id="1035"/>
    <lineage>
        <taxon>Bacteria</taxon>
        <taxon>Pseudomonadati</taxon>
        <taxon>Pseudomonadota</taxon>
        <taxon>Alphaproteobacteria</taxon>
        <taxon>Hyphomicrobiales</taxon>
        <taxon>Nitrobacteraceae</taxon>
        <taxon>Afipia</taxon>
    </lineage>
</organism>
<dbReference type="PANTHER" id="PTHR30629">
    <property type="entry name" value="PROPHAGE INTEGRASE"/>
    <property type="match status" value="1"/>
</dbReference>
<dbReference type="GO" id="GO:0003677">
    <property type="term" value="F:DNA binding"/>
    <property type="evidence" value="ECO:0007669"/>
    <property type="project" value="UniProtKB-KW"/>
</dbReference>
<dbReference type="Proteomes" id="UP000035762">
    <property type="component" value="Unassembled WGS sequence"/>
</dbReference>
<evidence type="ECO:0000313" key="6">
    <source>
        <dbReference type="EMBL" id="CEG09780.1"/>
    </source>
</evidence>
<dbReference type="Gene3D" id="1.10.443.10">
    <property type="entry name" value="Intergrase catalytic core"/>
    <property type="match status" value="1"/>
</dbReference>